<evidence type="ECO:0000256" key="1">
    <source>
        <dbReference type="ARBA" id="ARBA00006328"/>
    </source>
</evidence>
<dbReference type="Gene3D" id="3.40.50.720">
    <property type="entry name" value="NAD(P)-binding Rossmann-like Domain"/>
    <property type="match status" value="1"/>
</dbReference>
<accession>A0AAN6GT53</accession>
<feature type="domain" description="NmrA-like" evidence="3">
    <location>
        <begin position="3"/>
        <end position="264"/>
    </location>
</feature>
<dbReference type="EMBL" id="JAPDMZ010000057">
    <property type="protein sequence ID" value="KAK0552886.1"/>
    <property type="molecule type" value="Genomic_DNA"/>
</dbReference>
<dbReference type="InterPro" id="IPR051164">
    <property type="entry name" value="NmrA-like_oxidored"/>
</dbReference>
<reference evidence="4" key="1">
    <citation type="journal article" date="2023" name="PhytoFront">
        <title>Draft Genome Resources of Seven Strains of Tilletia horrida, Causal Agent of Kernel Smut of Rice.</title>
        <authorList>
            <person name="Khanal S."/>
            <person name="Antony Babu S."/>
            <person name="Zhou X.G."/>
        </authorList>
    </citation>
    <scope>NUCLEOTIDE SEQUENCE</scope>
    <source>
        <strain evidence="4">TX6</strain>
    </source>
</reference>
<dbReference type="SUPFAM" id="SSF51735">
    <property type="entry name" value="NAD(P)-binding Rossmann-fold domains"/>
    <property type="match status" value="1"/>
</dbReference>
<keyword evidence="2" id="KW-0521">NADP</keyword>
<dbReference type="InterPro" id="IPR036291">
    <property type="entry name" value="NAD(P)-bd_dom_sf"/>
</dbReference>
<protein>
    <recommendedName>
        <fullName evidence="3">NmrA-like domain-containing protein</fullName>
    </recommendedName>
</protein>
<dbReference type="Gene3D" id="3.90.25.10">
    <property type="entry name" value="UDP-galactose 4-epimerase, domain 1"/>
    <property type="match status" value="1"/>
</dbReference>
<proteinExistence type="inferred from homology"/>
<comment type="caution">
    <text evidence="4">The sequence shown here is derived from an EMBL/GenBank/DDBJ whole genome shotgun (WGS) entry which is preliminary data.</text>
</comment>
<dbReference type="InterPro" id="IPR008030">
    <property type="entry name" value="NmrA-like"/>
</dbReference>
<sequence>MTTVAVFLSTGAQGSSVVRALSSQFGKSITIRAFTRDPDAASTKAVFAKLTNSANIVPTGVNVSDPASVRQGLEGVNAVFLATHSMHDRDQEAAYGKLAIRIAEEEGVQLFVLSSLPSPSKLSNGKYVKMSNWESKASILDALEQSKVKWVSVQPGSFCENFATFNCIKKTDEDGYEIVFPVIKPETRVGWTWVANDVGSAVSALIKAHLDNSHTDIFYNSHPVAAFQASFEDFGKLVSQRTGKKVTYRTPPQSFNEGATEMGHFANEYGFFKAADLPSPELVRIGARFSTIEQFVDAELIPHIQKLG</sequence>
<dbReference type="PANTHER" id="PTHR42748:SF7">
    <property type="entry name" value="NMRA LIKE REDOX SENSOR 1-RELATED"/>
    <property type="match status" value="1"/>
</dbReference>
<keyword evidence="5" id="KW-1185">Reference proteome</keyword>
<evidence type="ECO:0000313" key="4">
    <source>
        <dbReference type="EMBL" id="KAK0552886.1"/>
    </source>
</evidence>
<gene>
    <name evidence="4" type="ORF">OC846_002724</name>
</gene>
<dbReference type="Proteomes" id="UP001176517">
    <property type="component" value="Unassembled WGS sequence"/>
</dbReference>
<dbReference type="AlphaFoldDB" id="A0AAN6GT53"/>
<dbReference type="Pfam" id="PF05368">
    <property type="entry name" value="NmrA"/>
    <property type="match status" value="1"/>
</dbReference>
<evidence type="ECO:0000313" key="5">
    <source>
        <dbReference type="Proteomes" id="UP001176517"/>
    </source>
</evidence>
<dbReference type="GO" id="GO:0005634">
    <property type="term" value="C:nucleus"/>
    <property type="evidence" value="ECO:0007669"/>
    <property type="project" value="TreeGrafter"/>
</dbReference>
<name>A0AAN6GT53_9BASI</name>
<evidence type="ECO:0000256" key="2">
    <source>
        <dbReference type="ARBA" id="ARBA00022857"/>
    </source>
</evidence>
<comment type="similarity">
    <text evidence="1">Belongs to the NmrA-type oxidoreductase family.</text>
</comment>
<organism evidence="4 5">
    <name type="scientific">Tilletia horrida</name>
    <dbReference type="NCBI Taxonomy" id="155126"/>
    <lineage>
        <taxon>Eukaryota</taxon>
        <taxon>Fungi</taxon>
        <taxon>Dikarya</taxon>
        <taxon>Basidiomycota</taxon>
        <taxon>Ustilaginomycotina</taxon>
        <taxon>Exobasidiomycetes</taxon>
        <taxon>Tilletiales</taxon>
        <taxon>Tilletiaceae</taxon>
        <taxon>Tilletia</taxon>
    </lineage>
</organism>
<dbReference type="PANTHER" id="PTHR42748">
    <property type="entry name" value="NITROGEN METABOLITE REPRESSION PROTEIN NMRA FAMILY MEMBER"/>
    <property type="match status" value="1"/>
</dbReference>
<evidence type="ECO:0000259" key="3">
    <source>
        <dbReference type="Pfam" id="PF05368"/>
    </source>
</evidence>